<feature type="transmembrane region" description="Helical" evidence="2">
    <location>
        <begin position="30"/>
        <end position="57"/>
    </location>
</feature>
<sequence length="157" mass="17456">MDETATPAPPGHDPAHDPSRDNGVTLQRPAIVAILYIVNIMLPPFAAVVGVVLAYVWRADARAQAWEHTHFTYLIRTFWIGLIAMMVIFIGFFASFVGMAELAEGRGGRPPTGMFALLFSWMGLWIVVTIWAVVRAVLSLVKAGERQPMPRPRTLLW</sequence>
<comment type="caution">
    <text evidence="3">The sequence shown here is derived from an EMBL/GenBank/DDBJ whole genome shotgun (WGS) entry which is preliminary data.</text>
</comment>
<reference evidence="3 4" key="1">
    <citation type="submission" date="2019-12" db="EMBL/GenBank/DDBJ databases">
        <title>Genomic-based taxomic classification of the family Erythrobacteraceae.</title>
        <authorList>
            <person name="Xu L."/>
        </authorList>
    </citation>
    <scope>NUCLEOTIDE SEQUENCE [LARGE SCALE GENOMIC DNA]</scope>
    <source>
        <strain evidence="3 4">RC4-10-4</strain>
    </source>
</reference>
<keyword evidence="2" id="KW-0472">Membrane</keyword>
<feature type="region of interest" description="Disordered" evidence="1">
    <location>
        <begin position="1"/>
        <end position="22"/>
    </location>
</feature>
<keyword evidence="4" id="KW-1185">Reference proteome</keyword>
<feature type="transmembrane region" description="Helical" evidence="2">
    <location>
        <begin position="78"/>
        <end position="98"/>
    </location>
</feature>
<dbReference type="EMBL" id="WTYH01000001">
    <property type="protein sequence ID" value="MXO92091.1"/>
    <property type="molecule type" value="Genomic_DNA"/>
</dbReference>
<evidence type="ECO:0000256" key="2">
    <source>
        <dbReference type="SAM" id="Phobius"/>
    </source>
</evidence>
<organism evidence="3 4">
    <name type="scientific">Aurantiacibacter arachoides</name>
    <dbReference type="NCBI Taxonomy" id="1850444"/>
    <lineage>
        <taxon>Bacteria</taxon>
        <taxon>Pseudomonadati</taxon>
        <taxon>Pseudomonadota</taxon>
        <taxon>Alphaproteobacteria</taxon>
        <taxon>Sphingomonadales</taxon>
        <taxon>Erythrobacteraceae</taxon>
        <taxon>Aurantiacibacter</taxon>
    </lineage>
</organism>
<dbReference type="Proteomes" id="UP000460626">
    <property type="component" value="Unassembled WGS sequence"/>
</dbReference>
<keyword evidence="2" id="KW-0812">Transmembrane</keyword>
<feature type="transmembrane region" description="Helical" evidence="2">
    <location>
        <begin position="118"/>
        <end position="141"/>
    </location>
</feature>
<evidence type="ECO:0000256" key="1">
    <source>
        <dbReference type="SAM" id="MobiDB-lite"/>
    </source>
</evidence>
<evidence type="ECO:0008006" key="5">
    <source>
        <dbReference type="Google" id="ProtNLM"/>
    </source>
</evidence>
<proteinExistence type="predicted"/>
<evidence type="ECO:0000313" key="3">
    <source>
        <dbReference type="EMBL" id="MXO92091.1"/>
    </source>
</evidence>
<protein>
    <recommendedName>
        <fullName evidence="5">Transmembrane protein</fullName>
    </recommendedName>
</protein>
<dbReference type="AlphaFoldDB" id="A0A844ZUU2"/>
<accession>A0A844ZUU2</accession>
<name>A0A844ZUU2_9SPHN</name>
<dbReference type="RefSeq" id="WP_131451486.1">
    <property type="nucleotide sequence ID" value="NZ_BMJK01000001.1"/>
</dbReference>
<keyword evidence="2" id="KW-1133">Transmembrane helix</keyword>
<evidence type="ECO:0000313" key="4">
    <source>
        <dbReference type="Proteomes" id="UP000460626"/>
    </source>
</evidence>
<dbReference type="OrthoDB" id="5405464at2"/>
<gene>
    <name evidence="3" type="ORF">GRI62_00530</name>
</gene>